<dbReference type="RefSeq" id="WP_061612285.1">
    <property type="nucleotide sequence ID" value="NZ_JEMA01001030.1"/>
</dbReference>
<dbReference type="InterPro" id="IPR016187">
    <property type="entry name" value="CTDL_fold"/>
</dbReference>
<dbReference type="InterPro" id="IPR051043">
    <property type="entry name" value="Sulfatase_Mod_Factor_Kinase"/>
</dbReference>
<dbReference type="AlphaFoldDB" id="A0A150Q590"/>
<keyword evidence="1" id="KW-1133">Transmembrane helix</keyword>
<dbReference type="Gene3D" id="3.90.1580.10">
    <property type="entry name" value="paralog of FGE (formylglycine-generating enzyme)"/>
    <property type="match status" value="1"/>
</dbReference>
<gene>
    <name evidence="3" type="ORF">BE15_41240</name>
</gene>
<reference evidence="3 4" key="1">
    <citation type="submission" date="2014-02" db="EMBL/GenBank/DDBJ databases">
        <title>The small core and large imbalanced accessory genome model reveals a collaborative survival strategy of Sorangium cellulosum strains in nature.</title>
        <authorList>
            <person name="Han K."/>
            <person name="Peng R."/>
            <person name="Blom J."/>
            <person name="Li Y.-Z."/>
        </authorList>
    </citation>
    <scope>NUCLEOTIDE SEQUENCE [LARGE SCALE GENOMIC DNA]</scope>
    <source>
        <strain evidence="3 4">So0008-312</strain>
    </source>
</reference>
<dbReference type="EMBL" id="JEMA01001030">
    <property type="protein sequence ID" value="KYF63155.1"/>
    <property type="molecule type" value="Genomic_DNA"/>
</dbReference>
<dbReference type="InterPro" id="IPR042095">
    <property type="entry name" value="SUMF_sf"/>
</dbReference>
<comment type="caution">
    <text evidence="3">The sequence shown here is derived from an EMBL/GenBank/DDBJ whole genome shotgun (WGS) entry which is preliminary data.</text>
</comment>
<dbReference type="Proteomes" id="UP000075260">
    <property type="component" value="Unassembled WGS sequence"/>
</dbReference>
<accession>A0A150Q590</accession>
<dbReference type="SUPFAM" id="SSF56436">
    <property type="entry name" value="C-type lectin-like"/>
    <property type="match status" value="1"/>
</dbReference>
<dbReference type="GO" id="GO:0120147">
    <property type="term" value="F:formylglycine-generating oxidase activity"/>
    <property type="evidence" value="ECO:0007669"/>
    <property type="project" value="TreeGrafter"/>
</dbReference>
<feature type="transmembrane region" description="Helical" evidence="1">
    <location>
        <begin position="21"/>
        <end position="42"/>
    </location>
</feature>
<dbReference type="InterPro" id="IPR005532">
    <property type="entry name" value="SUMF_dom"/>
</dbReference>
<evidence type="ECO:0000313" key="4">
    <source>
        <dbReference type="Proteomes" id="UP000075260"/>
    </source>
</evidence>
<proteinExistence type="predicted"/>
<dbReference type="Pfam" id="PF03781">
    <property type="entry name" value="FGE-sulfatase"/>
    <property type="match status" value="1"/>
</dbReference>
<organism evidence="3 4">
    <name type="scientific">Sorangium cellulosum</name>
    <name type="common">Polyangium cellulosum</name>
    <dbReference type="NCBI Taxonomy" id="56"/>
    <lineage>
        <taxon>Bacteria</taxon>
        <taxon>Pseudomonadati</taxon>
        <taxon>Myxococcota</taxon>
        <taxon>Polyangia</taxon>
        <taxon>Polyangiales</taxon>
        <taxon>Polyangiaceae</taxon>
        <taxon>Sorangium</taxon>
    </lineage>
</organism>
<name>A0A150Q590_SORCE</name>
<keyword evidence="1" id="KW-0812">Transmembrane</keyword>
<sequence length="363" mass="40845">MHRSAHPTRKPAPARARALRAAIAVGFALGLASLALLVVRLASAPSVPLTLSAGAITGALPRRLRFEWRLVRDRHWQIASSPVASRDATDQIEGNRGVCPTGMVEVSGLMKLDPAPKAQGDLRTIDEMQRTTCKHWISRDYPERCAEFDRERWLLMSRDLDTRPMHFCMDRYEYPNQKGVYPVILVSFYEAAELCAEEGKRLCDEAEWTFACEGEEARPYPYGYVRDPEACVVDQPWKPYIETALRPRGGPAAMAEMDRLWQGKPSGAQPRCRSPFGVHDMTGNIDEWTRSVREGERPSILKGGYWGPVRTRCRPSTRSHDENHMFYQQGFRCCADHDAARAAPAERVVTGDPAAAPLPRELR</sequence>
<feature type="domain" description="Sulfatase-modifying factor enzyme-like" evidence="2">
    <location>
        <begin position="158"/>
        <end position="334"/>
    </location>
</feature>
<dbReference type="PANTHER" id="PTHR23150:SF19">
    <property type="entry name" value="FORMYLGLYCINE-GENERATING ENZYME"/>
    <property type="match status" value="1"/>
</dbReference>
<protein>
    <recommendedName>
        <fullName evidence="2">Sulfatase-modifying factor enzyme-like domain-containing protein</fullName>
    </recommendedName>
</protein>
<keyword evidence="1" id="KW-0472">Membrane</keyword>
<dbReference type="PANTHER" id="PTHR23150">
    <property type="entry name" value="SULFATASE MODIFYING FACTOR 1, 2"/>
    <property type="match status" value="1"/>
</dbReference>
<dbReference type="OrthoDB" id="5496976at2"/>
<evidence type="ECO:0000313" key="3">
    <source>
        <dbReference type="EMBL" id="KYF63155.1"/>
    </source>
</evidence>
<evidence type="ECO:0000256" key="1">
    <source>
        <dbReference type="SAM" id="Phobius"/>
    </source>
</evidence>
<evidence type="ECO:0000259" key="2">
    <source>
        <dbReference type="Pfam" id="PF03781"/>
    </source>
</evidence>